<gene>
    <name evidence="1" type="ordered locus">MHLP_02805</name>
</gene>
<proteinExistence type="predicted"/>
<name>I7CFY7_MYCHA</name>
<dbReference type="KEGG" id="mhl:MHLP_02805"/>
<dbReference type="STRING" id="1212765.MHLP_02805"/>
<protein>
    <submittedName>
        <fullName evidence="1">Uncharacterized protein</fullName>
    </submittedName>
</protein>
<dbReference type="PATRIC" id="fig|1212765.3.peg.633"/>
<evidence type="ECO:0000313" key="1">
    <source>
        <dbReference type="EMBL" id="AFO52141.1"/>
    </source>
</evidence>
<dbReference type="Proteomes" id="UP000006502">
    <property type="component" value="Chromosome"/>
</dbReference>
<dbReference type="EMBL" id="CP003731">
    <property type="protein sequence ID" value="AFO52141.1"/>
    <property type="molecule type" value="Genomic_DNA"/>
</dbReference>
<evidence type="ECO:0000313" key="2">
    <source>
        <dbReference type="Proteomes" id="UP000006502"/>
    </source>
</evidence>
<dbReference type="AlphaFoldDB" id="I7CFY7"/>
<keyword evidence="2" id="KW-1185">Reference proteome</keyword>
<dbReference type="HOGENOM" id="CLU_2807805_0_0_14"/>
<accession>I7CFY7</accession>
<reference evidence="2" key="2">
    <citation type="submission" date="2012-07" db="EMBL/GenBank/DDBJ databases">
        <title>Complete genome sequence of 'Candidatus Mycoplasma haemolamae'.</title>
        <authorList>
            <person name="Guimaraes A.M.S."/>
            <person name="Toth B."/>
            <person name="Santos A.P."/>
            <person name="Nascimento N.C."/>
            <person name="Sojka J.E."/>
            <person name="Messick J.B."/>
        </authorList>
    </citation>
    <scope>NUCLEOTIDE SEQUENCE [LARGE SCALE GENOMIC DNA]</scope>
    <source>
        <strain evidence="2">Purdue</strain>
    </source>
</reference>
<organism evidence="1 2">
    <name type="scientific">Mycoplasma haematolamae (strain Purdue)</name>
    <dbReference type="NCBI Taxonomy" id="1212765"/>
    <lineage>
        <taxon>Bacteria</taxon>
        <taxon>Bacillati</taxon>
        <taxon>Mycoplasmatota</taxon>
        <taxon>Mollicutes</taxon>
        <taxon>Mycoplasmataceae</taxon>
        <taxon>Mycoplasma</taxon>
    </lineage>
</organism>
<sequence>MTIFLTSLKKRGLKKSIILSQLFMRITNNVLARTRKQITTTTKTLELFINAYHLGMSIEGITTIRGR</sequence>
<reference evidence="1 2" key="1">
    <citation type="journal article" date="2012" name="J. Bacteriol.">
        <title>Genome Sequence of "Candidatus Mycoplasma haemolamae" Strain Purdue, a Red Blood Cell Pathogen of Alpacas (Vicugna pacos) and Llamas (Lama glama).</title>
        <authorList>
            <person name="Guimaraes A.M."/>
            <person name="Toth B."/>
            <person name="Santos A.P."/>
            <person name="do Nascimento N.C."/>
            <person name="Kritchevsky J.E."/>
            <person name="Messick J.B."/>
        </authorList>
    </citation>
    <scope>NUCLEOTIDE SEQUENCE [LARGE SCALE GENOMIC DNA]</scope>
    <source>
        <strain evidence="1 2">Purdue</strain>
    </source>
</reference>